<accession>A0A8H7Z8S0</accession>
<evidence type="ECO:0000313" key="2">
    <source>
        <dbReference type="Proteomes" id="UP000670092"/>
    </source>
</evidence>
<organism evidence="1 2">
    <name type="scientific">Ajellomyces capsulatus</name>
    <name type="common">Darling's disease fungus</name>
    <name type="synonym">Histoplasma capsulatum</name>
    <dbReference type="NCBI Taxonomy" id="5037"/>
    <lineage>
        <taxon>Eukaryota</taxon>
        <taxon>Fungi</taxon>
        <taxon>Dikarya</taxon>
        <taxon>Ascomycota</taxon>
        <taxon>Pezizomycotina</taxon>
        <taxon>Eurotiomycetes</taxon>
        <taxon>Eurotiomycetidae</taxon>
        <taxon>Onygenales</taxon>
        <taxon>Ajellomycetaceae</taxon>
        <taxon>Histoplasma</taxon>
    </lineage>
</organism>
<dbReference type="EMBL" id="JAEVHI010000001">
    <property type="protein sequence ID" value="KAG5304631.1"/>
    <property type="molecule type" value="Genomic_DNA"/>
</dbReference>
<proteinExistence type="predicted"/>
<comment type="caution">
    <text evidence="1">The sequence shown here is derived from an EMBL/GenBank/DDBJ whole genome shotgun (WGS) entry which is preliminary data.</text>
</comment>
<dbReference type="VEuPathDB" id="FungiDB:I7I52_03027"/>
<dbReference type="AlphaFoldDB" id="A0A8H7Z8S0"/>
<sequence length="62" mass="7106">MIPDIGKPEGVSGGLLYETSQSCPPLQRVEHLKKLEFPELSMLKKNRKCWIPYEDGWMGCIK</sequence>
<reference evidence="1 2" key="1">
    <citation type="submission" date="2021-01" db="EMBL/GenBank/DDBJ databases">
        <title>Chromosome-level genome assembly of a human fungal pathogen reveals clustering of transcriptionally co-regulated genes.</title>
        <authorList>
            <person name="Voorhies M."/>
            <person name="Cohen S."/>
            <person name="Shea T.P."/>
            <person name="Petrus S."/>
            <person name="Munoz J.F."/>
            <person name="Poplawski S."/>
            <person name="Goldman W.E."/>
            <person name="Michael T."/>
            <person name="Cuomo C.A."/>
            <person name="Sil A."/>
            <person name="Beyhan S."/>
        </authorList>
    </citation>
    <scope>NUCLEOTIDE SEQUENCE [LARGE SCALE GENOMIC DNA]</scope>
    <source>
        <strain evidence="1 2">G184AR</strain>
    </source>
</reference>
<gene>
    <name evidence="1" type="ORF">I7I52_03027</name>
</gene>
<protein>
    <submittedName>
        <fullName evidence="1">Uncharacterized protein</fullName>
    </submittedName>
</protein>
<dbReference type="Proteomes" id="UP000670092">
    <property type="component" value="Unassembled WGS sequence"/>
</dbReference>
<evidence type="ECO:0000313" key="1">
    <source>
        <dbReference type="EMBL" id="KAG5304631.1"/>
    </source>
</evidence>
<name>A0A8H7Z8S0_AJECA</name>